<feature type="compositionally biased region" description="Polar residues" evidence="1">
    <location>
        <begin position="607"/>
        <end position="617"/>
    </location>
</feature>
<accession>A0A507BAW3</accession>
<feature type="compositionally biased region" description="Low complexity" evidence="1">
    <location>
        <begin position="648"/>
        <end position="666"/>
    </location>
</feature>
<feature type="compositionally biased region" description="Basic and acidic residues" evidence="1">
    <location>
        <begin position="56"/>
        <end position="78"/>
    </location>
</feature>
<feature type="region of interest" description="Disordered" evidence="1">
    <location>
        <begin position="567"/>
        <end position="700"/>
    </location>
</feature>
<proteinExistence type="predicted"/>
<feature type="compositionally biased region" description="Polar residues" evidence="1">
    <location>
        <begin position="198"/>
        <end position="217"/>
    </location>
</feature>
<comment type="caution">
    <text evidence="2">The sequence shown here is derived from an EMBL/GenBank/DDBJ whole genome shotgun (WGS) entry which is preliminary data.</text>
</comment>
<dbReference type="EMBL" id="SKBQ01000001">
    <property type="protein sequence ID" value="TPX15744.1"/>
    <property type="molecule type" value="Genomic_DNA"/>
</dbReference>
<dbReference type="RefSeq" id="XP_030997455.1">
    <property type="nucleotide sequence ID" value="XM_031142564.1"/>
</dbReference>
<protein>
    <submittedName>
        <fullName evidence="2">Uncharacterized protein</fullName>
    </submittedName>
</protein>
<evidence type="ECO:0000256" key="1">
    <source>
        <dbReference type="SAM" id="MobiDB-lite"/>
    </source>
</evidence>
<feature type="compositionally biased region" description="Polar residues" evidence="1">
    <location>
        <begin position="578"/>
        <end position="598"/>
    </location>
</feature>
<evidence type="ECO:0000313" key="2">
    <source>
        <dbReference type="EMBL" id="TPX15744.1"/>
    </source>
</evidence>
<name>A0A507BAW3_9PEZI</name>
<dbReference type="InParanoid" id="A0A507BAW3"/>
<feature type="region of interest" description="Disordered" evidence="1">
    <location>
        <begin position="512"/>
        <end position="533"/>
    </location>
</feature>
<keyword evidence="3" id="KW-1185">Reference proteome</keyword>
<feature type="compositionally biased region" description="Polar residues" evidence="1">
    <location>
        <begin position="228"/>
        <end position="239"/>
    </location>
</feature>
<feature type="compositionally biased region" description="Basic and acidic residues" evidence="1">
    <location>
        <begin position="687"/>
        <end position="700"/>
    </location>
</feature>
<dbReference type="Proteomes" id="UP000319257">
    <property type="component" value="Unassembled WGS sequence"/>
</dbReference>
<organism evidence="2 3">
    <name type="scientific">Thyridium curvatum</name>
    <dbReference type="NCBI Taxonomy" id="1093900"/>
    <lineage>
        <taxon>Eukaryota</taxon>
        <taxon>Fungi</taxon>
        <taxon>Dikarya</taxon>
        <taxon>Ascomycota</taxon>
        <taxon>Pezizomycotina</taxon>
        <taxon>Sordariomycetes</taxon>
        <taxon>Sordariomycetidae</taxon>
        <taxon>Thyridiales</taxon>
        <taxon>Thyridiaceae</taxon>
        <taxon>Thyridium</taxon>
    </lineage>
</organism>
<sequence>MSTKDSSQIWHQFAAAAGLPVDGQHSRASRGRAKLFPRESFPSYHMAVNNYPVRRSRTDEHHRQSDGSSETDNKSMHEGFQKENVVPAIDTSHHQTVDPARVQGTVSKKFVPGRLTRLRNLTWSDGCREHTRMAFDLEPVFADSRHKDGFWVEIRNASTHFSSSPEPSVIEIDDVQDETGLESDVQSRQHGHSRQPSRESASSQSEKTPRFVSQTQREPLAEIYARSSPDQYQETSRAIQPTPLIDNKELMPGTASQASDEYSNEAGKAGRPHNISVQDPAIVECRHSDNHVEKSPHKDHHIQPLTSTERGRFEEIVNRLRNAKKMDKQGLSSTCGRLNPRASEFCFHQTGPATIAGTVLEKPSRLPLAMDLFQQPTTQEYSQYNATAETGPGIMPSLLDNPCRIDLSTQPSFPTNSNALPVLQNDIQAGPFPGATQSSYVLAPPLQALPYAAPQPVTYGLLTPTPGSLPPILSTPYLPQTHVPQLVPLPPVQPVALAQPALPMMGLTNPVANSIGAGPGPRPPPRPKQPDTAGQINWERWHEEFKAANPEYARKCRQRQQRRYEKGACPGLVRNNPAAKSTQLQTTQEGPVSTNDPSQPGFERNTAEVSNTETVANVTAREPANLPGSGDPVTSDRNASSTEGGIPRSSAAASTLASSNRSTSISQQEPAPRATLETQAGAGVAKAESHGAPDYEKHEA</sequence>
<dbReference type="GeneID" id="41967525"/>
<dbReference type="AlphaFoldDB" id="A0A507BAW3"/>
<reference evidence="2 3" key="1">
    <citation type="submission" date="2019-06" db="EMBL/GenBank/DDBJ databases">
        <title>Draft genome sequence of the filamentous fungus Phialemoniopsis curvata isolated from diesel fuel.</title>
        <authorList>
            <person name="Varaljay V.A."/>
            <person name="Lyon W.J."/>
            <person name="Crouch A.L."/>
            <person name="Drake C.E."/>
            <person name="Hollomon J.M."/>
            <person name="Nadeau L.J."/>
            <person name="Nunn H.S."/>
            <person name="Stevenson B.S."/>
            <person name="Bojanowski C.L."/>
            <person name="Crookes-Goodson W.J."/>
        </authorList>
    </citation>
    <scope>NUCLEOTIDE SEQUENCE [LARGE SCALE GENOMIC DNA]</scope>
    <source>
        <strain evidence="2 3">D216</strain>
    </source>
</reference>
<feature type="region of interest" description="Disordered" evidence="1">
    <location>
        <begin position="180"/>
        <end position="276"/>
    </location>
</feature>
<gene>
    <name evidence="2" type="ORF">E0L32_000078</name>
</gene>
<feature type="region of interest" description="Disordered" evidence="1">
    <location>
        <begin position="50"/>
        <end position="78"/>
    </location>
</feature>
<evidence type="ECO:0000313" key="3">
    <source>
        <dbReference type="Proteomes" id="UP000319257"/>
    </source>
</evidence>